<sequence length="127" mass="14719">MLSKLIEEKDCQINKATHSIFRTAYYIAKYNRPFDDHLKLVQLKELNDLVELKNQTAENIVSQLINCLHTSLLDENYLQQHWVSFVSDGASILLGKKNGVAKKLTDKYPLIFSWHCMNHRSELAVND</sequence>
<evidence type="ECO:0000313" key="1">
    <source>
        <dbReference type="EMBL" id="VVC39093.1"/>
    </source>
</evidence>
<dbReference type="OrthoDB" id="6599966at2759"/>
<dbReference type="PANTHER" id="PTHR46880:SF8">
    <property type="entry name" value="E3 SUMO-PROTEIN LIGASE KIAA1586"/>
    <property type="match status" value="1"/>
</dbReference>
<dbReference type="Proteomes" id="UP000325440">
    <property type="component" value="Unassembled WGS sequence"/>
</dbReference>
<organism evidence="1 2">
    <name type="scientific">Cinara cedri</name>
    <dbReference type="NCBI Taxonomy" id="506608"/>
    <lineage>
        <taxon>Eukaryota</taxon>
        <taxon>Metazoa</taxon>
        <taxon>Ecdysozoa</taxon>
        <taxon>Arthropoda</taxon>
        <taxon>Hexapoda</taxon>
        <taxon>Insecta</taxon>
        <taxon>Pterygota</taxon>
        <taxon>Neoptera</taxon>
        <taxon>Paraneoptera</taxon>
        <taxon>Hemiptera</taxon>
        <taxon>Sternorrhyncha</taxon>
        <taxon>Aphidomorpha</taxon>
        <taxon>Aphidoidea</taxon>
        <taxon>Aphididae</taxon>
        <taxon>Lachninae</taxon>
        <taxon>Cinara</taxon>
    </lineage>
</organism>
<dbReference type="PANTHER" id="PTHR46880">
    <property type="entry name" value="RAS-ASSOCIATING DOMAIN-CONTAINING PROTEIN"/>
    <property type="match status" value="1"/>
</dbReference>
<reference evidence="1 2" key="1">
    <citation type="submission" date="2019-08" db="EMBL/GenBank/DDBJ databases">
        <authorList>
            <person name="Alioto T."/>
            <person name="Alioto T."/>
            <person name="Gomez Garrido J."/>
        </authorList>
    </citation>
    <scope>NUCLEOTIDE SEQUENCE [LARGE SCALE GENOMIC DNA]</scope>
</reference>
<keyword evidence="2" id="KW-1185">Reference proteome</keyword>
<proteinExistence type="predicted"/>
<dbReference type="AlphaFoldDB" id="A0A5E4N680"/>
<gene>
    <name evidence="1" type="ORF">CINCED_3A014755</name>
</gene>
<accession>A0A5E4N680</accession>
<protein>
    <submittedName>
        <fullName evidence="1">Uncharacterized protein</fullName>
    </submittedName>
</protein>
<dbReference type="EMBL" id="CABPRJ010001628">
    <property type="protein sequence ID" value="VVC39093.1"/>
    <property type="molecule type" value="Genomic_DNA"/>
</dbReference>
<evidence type="ECO:0000313" key="2">
    <source>
        <dbReference type="Proteomes" id="UP000325440"/>
    </source>
</evidence>
<name>A0A5E4N680_9HEMI</name>